<dbReference type="GO" id="GO:0070006">
    <property type="term" value="F:metalloaminopeptidase activity"/>
    <property type="evidence" value="ECO:0007669"/>
    <property type="project" value="InterPro"/>
</dbReference>
<dbReference type="InterPro" id="IPR043472">
    <property type="entry name" value="Macro_dom-like"/>
</dbReference>
<proteinExistence type="inferred from homology"/>
<evidence type="ECO:0000256" key="1">
    <source>
        <dbReference type="ARBA" id="ARBA00009528"/>
    </source>
</evidence>
<accession>A0A2W5MSI6</accession>
<keyword evidence="5" id="KW-0464">Manganese</keyword>
<protein>
    <submittedName>
        <fullName evidence="8">Uncharacterized protein</fullName>
    </submittedName>
</protein>
<evidence type="ECO:0000259" key="6">
    <source>
        <dbReference type="Pfam" id="PF00883"/>
    </source>
</evidence>
<dbReference type="EMBL" id="QFQB01000157">
    <property type="protein sequence ID" value="PZQ43418.1"/>
    <property type="molecule type" value="Genomic_DNA"/>
</dbReference>
<feature type="domain" description="Cytosol aminopeptidase" evidence="6">
    <location>
        <begin position="169"/>
        <end position="260"/>
    </location>
</feature>
<comment type="similarity">
    <text evidence="1">Belongs to the peptidase M17 family.</text>
</comment>
<name>A0A2W5MSI6_9BACT</name>
<feature type="domain" description="M17 aminopeptidase N-terminal" evidence="7">
    <location>
        <begin position="24"/>
        <end position="140"/>
    </location>
</feature>
<feature type="non-terminal residue" evidence="8">
    <location>
        <position position="262"/>
    </location>
</feature>
<keyword evidence="3" id="KW-0645">Protease</keyword>
<evidence type="ECO:0000259" key="7">
    <source>
        <dbReference type="Pfam" id="PF21337"/>
    </source>
</evidence>
<gene>
    <name evidence="8" type="ORF">DI551_12230</name>
</gene>
<dbReference type="Pfam" id="PF21337">
    <property type="entry name" value="Peptidase_M17_N_1"/>
    <property type="match status" value="1"/>
</dbReference>
<dbReference type="Gene3D" id="3.40.220.10">
    <property type="entry name" value="Leucine Aminopeptidase, subunit E, domain 1"/>
    <property type="match status" value="1"/>
</dbReference>
<dbReference type="PANTHER" id="PTHR11963:SF20">
    <property type="entry name" value="PEPTIDASE B"/>
    <property type="match status" value="1"/>
</dbReference>
<sequence length="262" mass="28853">MTKIPNLFYSADAAFTDNTGGTIIPIRLLRAADYEELHGRASASFSRQMEQAGFLAKERQVCFLRGENGSIVEILAGVNAPLSLYALAYIQEKLKAEFTADFFKDHVFEIKSPLSAEDSLNAAIGWGLATYRFDAYKKDKSKAPFPVLIWPELTDRKRVAAMIGALCIIKTLINIPANDLGTDELAEAAAEIAKQGRATFTRIVGEDLLKQNLPMIYHVGKASPRRPQLLEFTWGNEEHPQITLVGKGVVFDTGGLDLKPPP</sequence>
<dbReference type="Gene3D" id="3.40.630.10">
    <property type="entry name" value="Zn peptidases"/>
    <property type="match status" value="1"/>
</dbReference>
<evidence type="ECO:0000313" key="9">
    <source>
        <dbReference type="Proteomes" id="UP000249417"/>
    </source>
</evidence>
<evidence type="ECO:0000256" key="3">
    <source>
        <dbReference type="ARBA" id="ARBA00022670"/>
    </source>
</evidence>
<dbReference type="Proteomes" id="UP000249417">
    <property type="component" value="Unassembled WGS sequence"/>
</dbReference>
<dbReference type="Pfam" id="PF00883">
    <property type="entry name" value="Peptidase_M17"/>
    <property type="match status" value="1"/>
</dbReference>
<organism evidence="8 9">
    <name type="scientific">Micavibrio aeruginosavorus</name>
    <dbReference type="NCBI Taxonomy" id="349221"/>
    <lineage>
        <taxon>Bacteria</taxon>
        <taxon>Pseudomonadati</taxon>
        <taxon>Bdellovibrionota</taxon>
        <taxon>Bdellovibrionia</taxon>
        <taxon>Bdellovibrionales</taxon>
        <taxon>Pseudobdellovibrionaceae</taxon>
        <taxon>Micavibrio</taxon>
    </lineage>
</organism>
<evidence type="ECO:0000313" key="8">
    <source>
        <dbReference type="EMBL" id="PZQ43418.1"/>
    </source>
</evidence>
<keyword evidence="2" id="KW-0031">Aminopeptidase</keyword>
<dbReference type="SUPFAM" id="SSF53187">
    <property type="entry name" value="Zn-dependent exopeptidases"/>
    <property type="match status" value="1"/>
</dbReference>
<comment type="caution">
    <text evidence="8">The sequence shown here is derived from an EMBL/GenBank/DDBJ whole genome shotgun (WGS) entry which is preliminary data.</text>
</comment>
<evidence type="ECO:0000256" key="4">
    <source>
        <dbReference type="ARBA" id="ARBA00022801"/>
    </source>
</evidence>
<dbReference type="AlphaFoldDB" id="A0A2W5MSI6"/>
<dbReference type="PANTHER" id="PTHR11963">
    <property type="entry name" value="LEUCINE AMINOPEPTIDASE-RELATED"/>
    <property type="match status" value="1"/>
</dbReference>
<keyword evidence="4" id="KW-0378">Hydrolase</keyword>
<dbReference type="InterPro" id="IPR048816">
    <property type="entry name" value="Peptidase_M17_N_1"/>
</dbReference>
<dbReference type="InterPro" id="IPR000819">
    <property type="entry name" value="Peptidase_M17_C"/>
</dbReference>
<dbReference type="GO" id="GO:0005737">
    <property type="term" value="C:cytoplasm"/>
    <property type="evidence" value="ECO:0007669"/>
    <property type="project" value="InterPro"/>
</dbReference>
<evidence type="ECO:0000256" key="2">
    <source>
        <dbReference type="ARBA" id="ARBA00022438"/>
    </source>
</evidence>
<dbReference type="InterPro" id="IPR011356">
    <property type="entry name" value="Leucine_aapep/pepB"/>
</dbReference>
<dbReference type="GO" id="GO:0030145">
    <property type="term" value="F:manganese ion binding"/>
    <property type="evidence" value="ECO:0007669"/>
    <property type="project" value="InterPro"/>
</dbReference>
<reference evidence="8 9" key="1">
    <citation type="submission" date="2017-08" db="EMBL/GenBank/DDBJ databases">
        <title>Infants hospitalized years apart are colonized by the same room-sourced microbial strains.</title>
        <authorList>
            <person name="Brooks B."/>
            <person name="Olm M.R."/>
            <person name="Firek B.A."/>
            <person name="Baker R."/>
            <person name="Thomas B.C."/>
            <person name="Morowitz M.J."/>
            <person name="Banfield J.F."/>
        </authorList>
    </citation>
    <scope>NUCLEOTIDE SEQUENCE [LARGE SCALE GENOMIC DNA]</scope>
    <source>
        <strain evidence="8">S2_005_002_R2_29</strain>
    </source>
</reference>
<dbReference type="GO" id="GO:0006508">
    <property type="term" value="P:proteolysis"/>
    <property type="evidence" value="ECO:0007669"/>
    <property type="project" value="UniProtKB-KW"/>
</dbReference>
<evidence type="ECO:0000256" key="5">
    <source>
        <dbReference type="ARBA" id="ARBA00023211"/>
    </source>
</evidence>